<evidence type="ECO:0000313" key="2">
    <source>
        <dbReference type="Proteomes" id="UP000003085"/>
    </source>
</evidence>
<dbReference type="AlphaFoldDB" id="D4XRS1"/>
<dbReference type="HOGENOM" id="CLU_1773368_0_0_6"/>
<gene>
    <name evidence="1" type="ORF">HMP0015_2413</name>
</gene>
<comment type="caution">
    <text evidence="1">The sequence shown here is derived from an EMBL/GenBank/DDBJ whole genome shotgun (WGS) entry which is preliminary data.</text>
</comment>
<dbReference type="Proteomes" id="UP000003085">
    <property type="component" value="Unassembled WGS sequence"/>
</dbReference>
<accession>D4XRS1</accession>
<proteinExistence type="predicted"/>
<reference evidence="2" key="1">
    <citation type="submission" date="2010-03" db="EMBL/GenBank/DDBJ databases">
        <title>Complete sequence of Mobiluncus curtisii ATCC 43063.</title>
        <authorList>
            <person name="Muzny D."/>
            <person name="Qin X."/>
            <person name="Deng J."/>
            <person name="Jiang H."/>
            <person name="Liu Y."/>
            <person name="Qu J."/>
            <person name="Song X.-Z."/>
            <person name="Zhang L."/>
            <person name="Thornton R."/>
            <person name="Coyle M."/>
            <person name="Francisco L."/>
            <person name="Jackson L."/>
            <person name="Javaid M."/>
            <person name="Korchina V."/>
            <person name="Kovar C."/>
            <person name="Mata R."/>
            <person name="Mathew T."/>
            <person name="Ngo R."/>
            <person name="Nguyen L."/>
            <person name="Nguyen N."/>
            <person name="Okwuonu G."/>
            <person name="Ongeri F."/>
            <person name="Pham C."/>
            <person name="Simmons D."/>
            <person name="Wilczek-Boney K."/>
            <person name="Hale W."/>
            <person name="Jakkamsetti A."/>
            <person name="Pham P."/>
            <person name="Ruth R."/>
            <person name="San Lucas F."/>
            <person name="Warren J."/>
            <person name="Zhang J."/>
            <person name="Zhao Z."/>
            <person name="Zhou C."/>
            <person name="Zhu D."/>
            <person name="Lee S."/>
            <person name="Bess C."/>
            <person name="Blankenburg K."/>
            <person name="Forbes L."/>
            <person name="Fu Q."/>
            <person name="Gubbala S."/>
            <person name="Hirani K."/>
            <person name="Jayaseelan J.C."/>
            <person name="Lara F."/>
            <person name="Munidasa M."/>
            <person name="Palculict T."/>
            <person name="Patil S."/>
            <person name="Pu L.-L."/>
            <person name="Saada N."/>
            <person name="Tang L."/>
            <person name="Weissenberger G."/>
            <person name="Zhu Y."/>
            <person name="Hemphill L."/>
            <person name="Shang Y."/>
            <person name="Youmans B."/>
            <person name="Ayvaz T."/>
            <person name="Ross M."/>
            <person name="Santibanez J."/>
            <person name="Aqrawi P."/>
            <person name="Gross S."/>
            <person name="Joshi V."/>
            <person name="Fowler G."/>
            <person name="Nazareth L."/>
            <person name="Reid J."/>
            <person name="Worley K."/>
            <person name="Petrosino J."/>
            <person name="Highlander S."/>
            <person name="Gibbs R."/>
            <person name="Gibbs R."/>
        </authorList>
    </citation>
    <scope>NUCLEOTIDE SEQUENCE [LARGE SCALE GENOMIC DNA]</scope>
    <source>
        <strain evidence="2">ATCC 19194</strain>
    </source>
</reference>
<name>D4XRS1_ACIHA</name>
<evidence type="ECO:0000313" key="1">
    <source>
        <dbReference type="EMBL" id="EFF82131.1"/>
    </source>
</evidence>
<protein>
    <submittedName>
        <fullName evidence="1">Uncharacterized protein</fullName>
    </submittedName>
</protein>
<organism evidence="1 2">
    <name type="scientific">Acinetobacter haemolyticus ATCC 19194</name>
    <dbReference type="NCBI Taxonomy" id="707232"/>
    <lineage>
        <taxon>Bacteria</taxon>
        <taxon>Pseudomonadati</taxon>
        <taxon>Pseudomonadota</taxon>
        <taxon>Gammaproteobacteria</taxon>
        <taxon>Moraxellales</taxon>
        <taxon>Moraxellaceae</taxon>
        <taxon>Acinetobacter</taxon>
    </lineage>
</organism>
<dbReference type="EMBL" id="ADMT01000188">
    <property type="protein sequence ID" value="EFF82131.1"/>
    <property type="molecule type" value="Genomic_DNA"/>
</dbReference>
<sequence length="146" mass="16955">MAIMTNLKKGDRVKVDFINNPETIHAGIQFTGYGVLDRVEDGRVFGRLDDGQTFMCFESDVEVRQHKYDWSVIPDHVAYMATDADGVACGWLVEPKIMGDAWRNQSHLSAFFYILSRENYKNHFRGDWKYSLEKRPEEQSPEEQSQ</sequence>